<sequence length="154" mass="17997">MKFISAFILFVMAAASALAKYSEDDRFWKKHALVKSGVDNDRVALVAERLSHILPDDREQLESELEYLEQFGEELTLQQSTRWCDIYLYLQGESSLNPISRTEQRSLTIDELIDEANQLSELLEKEGYSKAMLNRYQDLSTKLDFFNKRFNQPF</sequence>
<keyword evidence="1" id="KW-0732">Signal</keyword>
<name>A0A177XUR4_9VIBR</name>
<protein>
    <submittedName>
        <fullName evidence="2">Uncharacterized protein</fullName>
    </submittedName>
</protein>
<accession>A0A177XUR4</accession>
<dbReference type="EMBL" id="LLEI02000091">
    <property type="protein sequence ID" value="OAJ92015.1"/>
    <property type="molecule type" value="Genomic_DNA"/>
</dbReference>
<dbReference type="Proteomes" id="UP000078406">
    <property type="component" value="Unassembled WGS sequence"/>
</dbReference>
<feature type="signal peptide" evidence="1">
    <location>
        <begin position="1"/>
        <end position="19"/>
    </location>
</feature>
<dbReference type="RefSeq" id="WP_054962548.1">
    <property type="nucleotide sequence ID" value="NZ_LLEI02000091.1"/>
</dbReference>
<evidence type="ECO:0000313" key="2">
    <source>
        <dbReference type="EMBL" id="OAJ92015.1"/>
    </source>
</evidence>
<reference evidence="2 3" key="1">
    <citation type="journal article" date="2016" name="Syst. Appl. Microbiol.">
        <title>Vibrio bivalvicida sp. nov., a novel larval pathogen for bivalve molluscs reared in a hatchery.</title>
        <authorList>
            <person name="Dubert J."/>
            <person name="Romalde J.L."/>
            <person name="Prado S."/>
            <person name="Barja J.L."/>
        </authorList>
    </citation>
    <scope>NUCLEOTIDE SEQUENCE [LARGE SCALE GENOMIC DNA]</scope>
    <source>
        <strain evidence="2 3">605</strain>
    </source>
</reference>
<evidence type="ECO:0000313" key="3">
    <source>
        <dbReference type="Proteomes" id="UP000078406"/>
    </source>
</evidence>
<dbReference type="AlphaFoldDB" id="A0A177XUR4"/>
<gene>
    <name evidence="2" type="ORF">APB76_21905</name>
</gene>
<organism evidence="2 3">
    <name type="scientific">Vibrio bivalvicida</name>
    <dbReference type="NCBI Taxonomy" id="1276888"/>
    <lineage>
        <taxon>Bacteria</taxon>
        <taxon>Pseudomonadati</taxon>
        <taxon>Pseudomonadota</taxon>
        <taxon>Gammaproteobacteria</taxon>
        <taxon>Vibrionales</taxon>
        <taxon>Vibrionaceae</taxon>
        <taxon>Vibrio</taxon>
        <taxon>Vibrio oreintalis group</taxon>
    </lineage>
</organism>
<proteinExistence type="predicted"/>
<evidence type="ECO:0000256" key="1">
    <source>
        <dbReference type="SAM" id="SignalP"/>
    </source>
</evidence>
<comment type="caution">
    <text evidence="2">The sequence shown here is derived from an EMBL/GenBank/DDBJ whole genome shotgun (WGS) entry which is preliminary data.</text>
</comment>
<feature type="chain" id="PRO_5008079116" evidence="1">
    <location>
        <begin position="20"/>
        <end position="154"/>
    </location>
</feature>